<dbReference type="SUPFAM" id="SSF57667">
    <property type="entry name" value="beta-beta-alpha zinc fingers"/>
    <property type="match status" value="1"/>
</dbReference>
<keyword evidence="7" id="KW-0804">Transcription</keyword>
<keyword evidence="2" id="KW-0479">Metal-binding</keyword>
<keyword evidence="5" id="KW-0805">Transcription regulation</keyword>
<dbReference type="GO" id="GO:0046983">
    <property type="term" value="F:protein dimerization activity"/>
    <property type="evidence" value="ECO:0007669"/>
    <property type="project" value="InterPro"/>
</dbReference>
<name>A0A9D3MZ76_ANGAN</name>
<dbReference type="SUPFAM" id="SSF53098">
    <property type="entry name" value="Ribonuclease H-like"/>
    <property type="match status" value="1"/>
</dbReference>
<keyword evidence="6" id="KW-0238">DNA-binding</keyword>
<evidence type="ECO:0000256" key="3">
    <source>
        <dbReference type="ARBA" id="ARBA00022771"/>
    </source>
</evidence>
<comment type="subcellular location">
    <subcellularLocation>
        <location evidence="1">Nucleus</location>
    </subcellularLocation>
</comment>
<evidence type="ECO:0000256" key="4">
    <source>
        <dbReference type="ARBA" id="ARBA00022833"/>
    </source>
</evidence>
<dbReference type="InterPro" id="IPR036236">
    <property type="entry name" value="Znf_C2H2_sf"/>
</dbReference>
<dbReference type="PANTHER" id="PTHR46481">
    <property type="entry name" value="ZINC FINGER BED DOMAIN-CONTAINING PROTEIN 4"/>
    <property type="match status" value="1"/>
</dbReference>
<dbReference type="Pfam" id="PF02892">
    <property type="entry name" value="zf-BED"/>
    <property type="match status" value="1"/>
</dbReference>
<evidence type="ECO:0000256" key="2">
    <source>
        <dbReference type="ARBA" id="ARBA00022723"/>
    </source>
</evidence>
<keyword evidence="4" id="KW-0862">Zinc</keyword>
<dbReference type="GO" id="GO:0008270">
    <property type="term" value="F:zinc ion binding"/>
    <property type="evidence" value="ECO:0007669"/>
    <property type="project" value="UniProtKB-KW"/>
</dbReference>
<dbReference type="AlphaFoldDB" id="A0A9D3MZ76"/>
<dbReference type="PROSITE" id="PS50808">
    <property type="entry name" value="ZF_BED"/>
    <property type="match status" value="1"/>
</dbReference>
<evidence type="ECO:0000256" key="8">
    <source>
        <dbReference type="ARBA" id="ARBA00023242"/>
    </source>
</evidence>
<feature type="region of interest" description="Disordered" evidence="10">
    <location>
        <begin position="506"/>
        <end position="564"/>
    </location>
</feature>
<accession>A0A9D3MZ76</accession>
<sequence>MHASIANASREVIVARKMANADSESLVSKKGANSSIWQCFGFVGDENGDPLDTDTPICKLCMKSVAAKGGNTSNLRTHLKNNHPLNASRLPVSADQPRFPRTTAVTQTTGPFTRSSKCDKDSHRWNLCTSAVTRFLVKEMLPFRTVEKPAFRDLLKTFNPHYEPPCRNFFADKAIPELYDQIRQDVLCLLSHAEYYALTTDMWSSVGMTTYMSLTVHFITRDWKLQTKCLETCFFPSDHTASNICAWLREAVCEWGLEDSRISGITIDNAPNLMAAAKDLGWPLVTCFGRNVDLAVNLSIQAQKRRTDRVFGLCRSIAGAFSHSWRRKRALIKAQAELGLPQHSLITDCATGWGSKQEMVARIIEQKQAIQNVLADDPKASLTLRRQDTDMLTAVNEALKPVAEFTSVLSGETHVTSSSVIPMLSLIREDVMAPSDDDVALTAEIKAAIVRKLDGKYADEAARLLLRKCTCLDPRYGGTFEASDELKQVIAGEIAALRRGRQVAVRVKEEEEEEEQEEDTREGQAAVAVKEENRSERQAGIRVKEEHRIEAGGEDTSAEQPPAKKMRTLGSLLGKRTTAAALSVDELAKAEIGAYLLEPVIEGDSDPLQWWQLNEHRYPTLSQLARRYLCICATTFDSSRHYSPPELQPHTSPCSHTPHCAYNADPGGQCLPEGHTSQQERRLSCSCVSEHKQKGAEQSDGSPGAV</sequence>
<dbReference type="PANTHER" id="PTHR46481:SF9">
    <property type="entry name" value="ZINC FINGER BED DOMAIN-CONTAINING PROTEIN 1-LIKE"/>
    <property type="match status" value="1"/>
</dbReference>
<dbReference type="InterPro" id="IPR003656">
    <property type="entry name" value="Znf_BED"/>
</dbReference>
<evidence type="ECO:0000259" key="11">
    <source>
        <dbReference type="PROSITE" id="PS50808"/>
    </source>
</evidence>
<keyword evidence="13" id="KW-1185">Reference proteome</keyword>
<dbReference type="SMART" id="SM00614">
    <property type="entry name" value="ZnF_BED"/>
    <property type="match status" value="1"/>
</dbReference>
<evidence type="ECO:0000256" key="9">
    <source>
        <dbReference type="PROSITE-ProRule" id="PRU00027"/>
    </source>
</evidence>
<keyword evidence="8" id="KW-0539">Nucleus</keyword>
<organism evidence="12 13">
    <name type="scientific">Anguilla anguilla</name>
    <name type="common">European freshwater eel</name>
    <name type="synonym">Muraena anguilla</name>
    <dbReference type="NCBI Taxonomy" id="7936"/>
    <lineage>
        <taxon>Eukaryota</taxon>
        <taxon>Metazoa</taxon>
        <taxon>Chordata</taxon>
        <taxon>Craniata</taxon>
        <taxon>Vertebrata</taxon>
        <taxon>Euteleostomi</taxon>
        <taxon>Actinopterygii</taxon>
        <taxon>Neopterygii</taxon>
        <taxon>Teleostei</taxon>
        <taxon>Anguilliformes</taxon>
        <taxon>Anguillidae</taxon>
        <taxon>Anguilla</taxon>
    </lineage>
</organism>
<dbReference type="GO" id="GO:0003677">
    <property type="term" value="F:DNA binding"/>
    <property type="evidence" value="ECO:0007669"/>
    <property type="project" value="UniProtKB-KW"/>
</dbReference>
<dbReference type="SUPFAM" id="SSF140996">
    <property type="entry name" value="Hermes dimerisation domain"/>
    <property type="match status" value="1"/>
</dbReference>
<dbReference type="EMBL" id="JAFIRN010000001">
    <property type="protein sequence ID" value="KAG5856476.1"/>
    <property type="molecule type" value="Genomic_DNA"/>
</dbReference>
<evidence type="ECO:0000313" key="12">
    <source>
        <dbReference type="EMBL" id="KAG5856476.1"/>
    </source>
</evidence>
<evidence type="ECO:0000256" key="7">
    <source>
        <dbReference type="ARBA" id="ARBA00023163"/>
    </source>
</evidence>
<comment type="caution">
    <text evidence="12">The sequence shown here is derived from an EMBL/GenBank/DDBJ whole genome shotgun (WGS) entry which is preliminary data.</text>
</comment>
<dbReference type="InterPro" id="IPR008906">
    <property type="entry name" value="HATC_C_dom"/>
</dbReference>
<reference evidence="12" key="1">
    <citation type="submission" date="2021-01" db="EMBL/GenBank/DDBJ databases">
        <title>A chromosome-scale assembly of European eel, Anguilla anguilla.</title>
        <authorList>
            <person name="Henkel C."/>
            <person name="Jong-Raadsen S.A."/>
            <person name="Dufour S."/>
            <person name="Weltzien F.-A."/>
            <person name="Palstra A.P."/>
            <person name="Pelster B."/>
            <person name="Spaink H.P."/>
            <person name="Van Den Thillart G.E."/>
            <person name="Jansen H."/>
            <person name="Zahm M."/>
            <person name="Klopp C."/>
            <person name="Cedric C."/>
            <person name="Louis A."/>
            <person name="Berthelot C."/>
            <person name="Parey E."/>
            <person name="Roest Crollius H."/>
            <person name="Montfort J."/>
            <person name="Robinson-Rechavi M."/>
            <person name="Bucao C."/>
            <person name="Bouchez O."/>
            <person name="Gislard M."/>
            <person name="Lluch J."/>
            <person name="Milhes M."/>
            <person name="Lampietro C."/>
            <person name="Lopez Roques C."/>
            <person name="Donnadieu C."/>
            <person name="Braasch I."/>
            <person name="Desvignes T."/>
            <person name="Postlethwait J."/>
            <person name="Bobe J."/>
            <person name="Guiguen Y."/>
            <person name="Dirks R."/>
        </authorList>
    </citation>
    <scope>NUCLEOTIDE SEQUENCE</scope>
    <source>
        <strain evidence="12">Tag_6206</strain>
        <tissue evidence="12">Liver</tissue>
    </source>
</reference>
<dbReference type="Proteomes" id="UP001044222">
    <property type="component" value="Unassembled WGS sequence"/>
</dbReference>
<protein>
    <recommendedName>
        <fullName evidence="11">BED-type domain-containing protein</fullName>
    </recommendedName>
</protein>
<proteinExistence type="predicted"/>
<evidence type="ECO:0000256" key="5">
    <source>
        <dbReference type="ARBA" id="ARBA00023015"/>
    </source>
</evidence>
<feature type="compositionally biased region" description="Basic and acidic residues" evidence="10">
    <location>
        <begin position="529"/>
        <end position="551"/>
    </location>
</feature>
<evidence type="ECO:0000256" key="10">
    <source>
        <dbReference type="SAM" id="MobiDB-lite"/>
    </source>
</evidence>
<gene>
    <name evidence="12" type="ORF">ANANG_G00008350</name>
</gene>
<dbReference type="GO" id="GO:0005634">
    <property type="term" value="C:nucleus"/>
    <property type="evidence" value="ECO:0007669"/>
    <property type="project" value="UniProtKB-SubCell"/>
</dbReference>
<feature type="domain" description="BED-type" evidence="11">
    <location>
        <begin position="31"/>
        <end position="90"/>
    </location>
</feature>
<dbReference type="InterPro" id="IPR052035">
    <property type="entry name" value="ZnF_BED_domain_contain"/>
</dbReference>
<evidence type="ECO:0000313" key="13">
    <source>
        <dbReference type="Proteomes" id="UP001044222"/>
    </source>
</evidence>
<evidence type="ECO:0000256" key="1">
    <source>
        <dbReference type="ARBA" id="ARBA00004123"/>
    </source>
</evidence>
<dbReference type="Pfam" id="PF05699">
    <property type="entry name" value="Dimer_Tnp_hAT"/>
    <property type="match status" value="1"/>
</dbReference>
<evidence type="ECO:0000256" key="6">
    <source>
        <dbReference type="ARBA" id="ARBA00023125"/>
    </source>
</evidence>
<feature type="compositionally biased region" description="Acidic residues" evidence="10">
    <location>
        <begin position="510"/>
        <end position="520"/>
    </location>
</feature>
<keyword evidence="3 9" id="KW-0863">Zinc-finger</keyword>
<dbReference type="InterPro" id="IPR012337">
    <property type="entry name" value="RNaseH-like_sf"/>
</dbReference>